<evidence type="ECO:0000313" key="4">
    <source>
        <dbReference type="RefSeq" id="XP_018099571.1"/>
    </source>
</evidence>
<evidence type="ECO:0000313" key="6">
    <source>
        <dbReference type="RefSeq" id="XP_041436219.1"/>
    </source>
</evidence>
<dbReference type="AlphaFoldDB" id="A0A8J1M3E0"/>
<reference evidence="4 5" key="1">
    <citation type="submission" date="2025-04" db="UniProtKB">
        <authorList>
            <consortium name="RefSeq"/>
        </authorList>
    </citation>
    <scope>IDENTIFICATION</scope>
    <source>
        <strain evidence="4 5">J_2021</strain>
        <tissue evidence="4 5">Erythrocytes</tissue>
    </source>
</reference>
<dbReference type="PANTHER" id="PTHR14522">
    <property type="entry name" value="EMO2-RELATED"/>
    <property type="match status" value="1"/>
</dbReference>
<keyword evidence="1" id="KW-0597">Phosphoprotein</keyword>
<gene>
    <name evidence="4 5 6" type="primary">LOC108707110</name>
</gene>
<dbReference type="RefSeq" id="XP_041436219.1">
    <property type="nucleotide sequence ID" value="XM_041580285.1"/>
</dbReference>
<evidence type="ECO:0000256" key="1">
    <source>
        <dbReference type="ARBA" id="ARBA00022553"/>
    </source>
</evidence>
<keyword evidence="3" id="KW-1185">Reference proteome</keyword>
<dbReference type="Pfam" id="PF15386">
    <property type="entry name" value="Tantalus"/>
    <property type="match status" value="1"/>
</dbReference>
<evidence type="ECO:0000259" key="2">
    <source>
        <dbReference type="Pfam" id="PF15386"/>
    </source>
</evidence>
<organism evidence="3 6">
    <name type="scientific">Xenopus laevis</name>
    <name type="common">African clawed frog</name>
    <dbReference type="NCBI Taxonomy" id="8355"/>
    <lineage>
        <taxon>Eukaryota</taxon>
        <taxon>Metazoa</taxon>
        <taxon>Chordata</taxon>
        <taxon>Craniata</taxon>
        <taxon>Vertebrata</taxon>
        <taxon>Euteleostomi</taxon>
        <taxon>Amphibia</taxon>
        <taxon>Batrachia</taxon>
        <taxon>Anura</taxon>
        <taxon>Pipoidea</taxon>
        <taxon>Pipidae</taxon>
        <taxon>Xenopodinae</taxon>
        <taxon>Xenopus</taxon>
        <taxon>Xenopus</taxon>
    </lineage>
</organism>
<feature type="domain" description="Tantalus-like" evidence="2">
    <location>
        <begin position="149"/>
        <end position="204"/>
    </location>
</feature>
<dbReference type="RefSeq" id="XP_018099572.1">
    <property type="nucleotide sequence ID" value="XM_018244083.2"/>
</dbReference>
<dbReference type="GeneID" id="108707110"/>
<proteinExistence type="predicted"/>
<dbReference type="PANTHER" id="PTHR14522:SF0">
    <property type="entry name" value="PROTEIN PRR14L"/>
    <property type="match status" value="1"/>
</dbReference>
<name>A0A8J1M3E0_XENLA</name>
<dbReference type="CTD" id="108707110"/>
<dbReference type="RefSeq" id="XP_018099571.1">
    <property type="nucleotide sequence ID" value="XM_018244082.2"/>
</dbReference>
<protein>
    <submittedName>
        <fullName evidence="4 5">protein PRR14L isoform X2</fullName>
    </submittedName>
</protein>
<dbReference type="InterPro" id="IPR026320">
    <property type="entry name" value="PRR14"/>
</dbReference>
<dbReference type="InterPro" id="IPR028149">
    <property type="entry name" value="Tantalus-like"/>
</dbReference>
<dbReference type="Proteomes" id="UP000186698">
    <property type="component" value="Chromosome 1S"/>
</dbReference>
<evidence type="ECO:0000313" key="3">
    <source>
        <dbReference type="Proteomes" id="UP000186698"/>
    </source>
</evidence>
<accession>A0A8J1M3E0</accession>
<evidence type="ECO:0000313" key="5">
    <source>
        <dbReference type="RefSeq" id="XP_018099572.1"/>
    </source>
</evidence>
<sequence length="288" mass="32986">MLGLRNVELCSLESPLTRAVSHLYPVLHIFGELENGQDPGQHLCYLDLQLPLIALVSGDKKENHLSGSNIKSTETGVLVFDALNKDIKEISDLRAPVMLDGKEKVASVEVTQSSENVLPEESKQDLERKPQRVSQIRIRKTVPKPDTNLTPMGLPRPKRIKKKEFSLEDIYTNKNYKSPPPDRKLETIFEEPKERNGILECISQLKRKRVLEFRNCTVPRVKRPRVKVKVMMGYKRGRKAAIEGEQLDALLKKKLNELDHFIIEQEAMERKLEDAGIFCFGHYNKIHS</sequence>